<keyword evidence="2 6" id="KW-0808">Transferase</keyword>
<dbReference type="PIRSF" id="PIRSF000429">
    <property type="entry name" value="Ac-CoA_Ac_transf"/>
    <property type="match status" value="1"/>
</dbReference>
<dbReference type="PROSITE" id="PS00099">
    <property type="entry name" value="THIOLASE_3"/>
    <property type="match status" value="1"/>
</dbReference>
<dbReference type="PANTHER" id="PTHR18919">
    <property type="entry name" value="ACETYL-COA C-ACYLTRANSFERASE"/>
    <property type="match status" value="1"/>
</dbReference>
<gene>
    <name evidence="9" type="ORF">C2H86_08895</name>
</gene>
<accession>A0A6I6XFV0</accession>
<sequence length="394" mass="41053">MSSAEIYVVSAVRTAIGGFGGSLKDLPLADLATAVTRAAIERSGVSAEQIGHMVMATVIPTEPRDAYLSRVAAMNAGIPKETPAFNVNRLCGSGLQAIVSAAQCLLLGDADVALAAGAESMSRGPYLLPQARWGARMGDLQGIDYTVGVLQDPFEHFHMGITAENVAAKHGISREMQDELALTSQRRAARAQAEGRFDSQIVPLELKTRKGTVQFAVDEHVRADVTAEQLAGMKTVFKKDGTVTAGNASGINDGAAGLVLATGDAVRRLGLKPLARLVAYAHAGVEPELMGLGPIPATRKVLEKAGLNVSDLDVIESNEAFAAQACAVARELGFDPEKVNPNGSGISLGHPVGATGAIIATKAIHELQRIQGRYALATMCIGGGQGIAVVFERV</sequence>
<dbReference type="InterPro" id="IPR002155">
    <property type="entry name" value="Thiolase"/>
</dbReference>
<dbReference type="Pfam" id="PF02803">
    <property type="entry name" value="Thiolase_C"/>
    <property type="match status" value="1"/>
</dbReference>
<dbReference type="PROSITE" id="PS00098">
    <property type="entry name" value="THIOLASE_1"/>
    <property type="match status" value="1"/>
</dbReference>
<dbReference type="Proteomes" id="UP000464480">
    <property type="component" value="Chromosome"/>
</dbReference>
<comment type="catalytic activity">
    <reaction evidence="4">
        <text>succinyl-CoA + acetyl-CoA = 3-oxoadipyl-CoA + CoA</text>
        <dbReference type="Rhea" id="RHEA:19481"/>
        <dbReference type="ChEBI" id="CHEBI:57287"/>
        <dbReference type="ChEBI" id="CHEBI:57288"/>
        <dbReference type="ChEBI" id="CHEBI:57292"/>
        <dbReference type="ChEBI" id="CHEBI:57348"/>
        <dbReference type="EC" id="2.3.1.174"/>
    </reaction>
</comment>
<dbReference type="PANTHER" id="PTHR18919:SF107">
    <property type="entry name" value="ACETYL-COA ACETYLTRANSFERASE, CYTOSOLIC"/>
    <property type="match status" value="1"/>
</dbReference>
<dbReference type="InterPro" id="IPR020615">
    <property type="entry name" value="Thiolase_acyl_enz_int_AS"/>
</dbReference>
<protein>
    <submittedName>
        <fullName evidence="9">Acetyl-CoA C-acyltransferase family protein</fullName>
    </submittedName>
</protein>
<dbReference type="EMBL" id="CP026115">
    <property type="protein sequence ID" value="QHG64524.1"/>
    <property type="molecule type" value="Genomic_DNA"/>
</dbReference>
<dbReference type="InterPro" id="IPR020610">
    <property type="entry name" value="Thiolase_AS"/>
</dbReference>
<dbReference type="Pfam" id="PF00108">
    <property type="entry name" value="Thiolase_N"/>
    <property type="match status" value="1"/>
</dbReference>
<dbReference type="FunFam" id="3.40.47.10:FF:000010">
    <property type="entry name" value="Acetyl-CoA acetyltransferase (Thiolase)"/>
    <property type="match status" value="1"/>
</dbReference>
<dbReference type="InterPro" id="IPR016039">
    <property type="entry name" value="Thiolase-like"/>
</dbReference>
<dbReference type="Gene3D" id="3.40.47.10">
    <property type="match status" value="2"/>
</dbReference>
<dbReference type="SUPFAM" id="SSF53901">
    <property type="entry name" value="Thiolase-like"/>
    <property type="match status" value="2"/>
</dbReference>
<dbReference type="InterPro" id="IPR020616">
    <property type="entry name" value="Thiolase_N"/>
</dbReference>
<keyword evidence="3 6" id="KW-0012">Acyltransferase</keyword>
<feature type="active site" description="Proton acceptor" evidence="5">
    <location>
        <position position="350"/>
    </location>
</feature>
<evidence type="ECO:0000259" key="8">
    <source>
        <dbReference type="Pfam" id="PF02803"/>
    </source>
</evidence>
<evidence type="ECO:0000256" key="4">
    <source>
        <dbReference type="ARBA" id="ARBA00048527"/>
    </source>
</evidence>
<comment type="similarity">
    <text evidence="1 6">Belongs to the thiolase-like superfamily. Thiolase family.</text>
</comment>
<feature type="domain" description="Thiolase C-terminal" evidence="8">
    <location>
        <begin position="271"/>
        <end position="393"/>
    </location>
</feature>
<evidence type="ECO:0000313" key="10">
    <source>
        <dbReference type="Proteomes" id="UP000464480"/>
    </source>
</evidence>
<feature type="active site" description="Proton acceptor" evidence="5">
    <location>
        <position position="380"/>
    </location>
</feature>
<dbReference type="GO" id="GO:0033812">
    <property type="term" value="F:3-oxoadipyl-CoA thiolase activity"/>
    <property type="evidence" value="ECO:0007669"/>
    <property type="project" value="UniProtKB-EC"/>
</dbReference>
<reference evidence="9 10" key="1">
    <citation type="submission" date="2020-02" db="EMBL/GenBank/DDBJ databases">
        <title>Pseudomonas Putida W5 Complete Genome Assembly.</title>
        <authorList>
            <person name="Yuan Z.-C."/>
            <person name="Shaw G.A."/>
            <person name="Cusano A.D."/>
            <person name="Caddey B.J."/>
            <person name="Weselowski B.J."/>
        </authorList>
    </citation>
    <scope>NUCLEOTIDE SEQUENCE [LARGE SCALE GENOMIC DNA]</scope>
    <source>
        <strain evidence="9 10">W5</strain>
    </source>
</reference>
<dbReference type="NCBIfam" id="TIGR01930">
    <property type="entry name" value="AcCoA-C-Actrans"/>
    <property type="match status" value="1"/>
</dbReference>
<dbReference type="InterPro" id="IPR020617">
    <property type="entry name" value="Thiolase_C"/>
</dbReference>
<name>A0A6I6XFV0_PSEPU</name>
<evidence type="ECO:0000256" key="5">
    <source>
        <dbReference type="PIRSR" id="PIRSR000429-1"/>
    </source>
</evidence>
<dbReference type="RefSeq" id="WP_159409895.1">
    <property type="nucleotide sequence ID" value="NZ_CP026115.2"/>
</dbReference>
<organism evidence="9 10">
    <name type="scientific">Pseudomonas putida</name>
    <name type="common">Arthrobacter siderocapsulatus</name>
    <dbReference type="NCBI Taxonomy" id="303"/>
    <lineage>
        <taxon>Bacteria</taxon>
        <taxon>Pseudomonadati</taxon>
        <taxon>Pseudomonadota</taxon>
        <taxon>Gammaproteobacteria</taxon>
        <taxon>Pseudomonadales</taxon>
        <taxon>Pseudomonadaceae</taxon>
        <taxon>Pseudomonas</taxon>
    </lineage>
</organism>
<feature type="domain" description="Thiolase N-terminal" evidence="7">
    <location>
        <begin position="6"/>
        <end position="262"/>
    </location>
</feature>
<evidence type="ECO:0000256" key="1">
    <source>
        <dbReference type="ARBA" id="ARBA00010982"/>
    </source>
</evidence>
<dbReference type="AlphaFoldDB" id="A0A6I6XFV0"/>
<dbReference type="GO" id="GO:0006635">
    <property type="term" value="P:fatty acid beta-oxidation"/>
    <property type="evidence" value="ECO:0007669"/>
    <property type="project" value="TreeGrafter"/>
</dbReference>
<feature type="active site" description="Acyl-thioester intermediate" evidence="5">
    <location>
        <position position="91"/>
    </location>
</feature>
<proteinExistence type="inferred from homology"/>
<dbReference type="NCBIfam" id="NF006552">
    <property type="entry name" value="PRK09051.1"/>
    <property type="match status" value="1"/>
</dbReference>
<evidence type="ECO:0000259" key="7">
    <source>
        <dbReference type="Pfam" id="PF00108"/>
    </source>
</evidence>
<dbReference type="CDD" id="cd00751">
    <property type="entry name" value="thiolase"/>
    <property type="match status" value="1"/>
</dbReference>
<evidence type="ECO:0000313" key="9">
    <source>
        <dbReference type="EMBL" id="QHG64524.1"/>
    </source>
</evidence>
<dbReference type="GO" id="GO:0003985">
    <property type="term" value="F:acetyl-CoA C-acetyltransferase activity"/>
    <property type="evidence" value="ECO:0007669"/>
    <property type="project" value="TreeGrafter"/>
</dbReference>
<evidence type="ECO:0000256" key="6">
    <source>
        <dbReference type="RuleBase" id="RU003557"/>
    </source>
</evidence>
<evidence type="ECO:0000256" key="2">
    <source>
        <dbReference type="ARBA" id="ARBA00022679"/>
    </source>
</evidence>
<evidence type="ECO:0000256" key="3">
    <source>
        <dbReference type="ARBA" id="ARBA00023315"/>
    </source>
</evidence>